<name>A0A3M0L1A7_HIRRU</name>
<gene>
    <name evidence="1" type="ORF">DUI87_03896</name>
</gene>
<evidence type="ECO:0000313" key="1">
    <source>
        <dbReference type="EMBL" id="RMC19289.1"/>
    </source>
</evidence>
<dbReference type="Proteomes" id="UP000269221">
    <property type="component" value="Unassembled WGS sequence"/>
</dbReference>
<comment type="caution">
    <text evidence="1">The sequence shown here is derived from an EMBL/GenBank/DDBJ whole genome shotgun (WGS) entry which is preliminary data.</text>
</comment>
<dbReference type="AlphaFoldDB" id="A0A3M0L1A7"/>
<dbReference type="EMBL" id="QRBI01000095">
    <property type="protein sequence ID" value="RMC19289.1"/>
    <property type="molecule type" value="Genomic_DNA"/>
</dbReference>
<evidence type="ECO:0000313" key="2">
    <source>
        <dbReference type="Proteomes" id="UP000269221"/>
    </source>
</evidence>
<protein>
    <submittedName>
        <fullName evidence="1">Uncharacterized protein</fullName>
    </submittedName>
</protein>
<dbReference type="PANTHER" id="PTHR33332">
    <property type="entry name" value="REVERSE TRANSCRIPTASE DOMAIN-CONTAINING PROTEIN"/>
    <property type="match status" value="1"/>
</dbReference>
<sequence>MGVQVMEDTVKVELLVNAFFALVFTAEAILQESQTSEMVSPVFISFVSQKAGNSQLLMCLSLSIHLAAVTHTQAQSYPNKLAVHSLLSQALTQSSDYISFISLGIHLPGSDGISTTLISARVLMLFPITSSYVSSGNCGLEEWTVGWIKKWLNGRAQRVMISAAESSRWPAVRGSSKESVPGPISFNLFMNDLEEGIKCTLSKFAGDTKLGAVADPPEGSAAILWDLDQLQGWAERNLMRLSKGKCRVLHLGRNSPKCPHRLGLTYRAALWERTWDLDHKLSMSCQCPCGQEGQWYPGVHWEECGQQVEGGDPSPLLSPSEAQLECCVQFWAPQHKRDQQLLERVQWRATRMIRGVELFSSEKRLWKLGLFGLERTRLRGDLINT</sequence>
<reference evidence="1 2" key="1">
    <citation type="submission" date="2018-07" db="EMBL/GenBank/DDBJ databases">
        <title>A high quality draft genome assembly of the barn swallow (H. rustica rustica).</title>
        <authorList>
            <person name="Formenti G."/>
            <person name="Chiara M."/>
            <person name="Poveda L."/>
            <person name="Francoijs K.-J."/>
            <person name="Bonisoli-Alquati A."/>
            <person name="Canova L."/>
            <person name="Gianfranceschi L."/>
            <person name="Horner D.S."/>
            <person name="Saino N."/>
        </authorList>
    </citation>
    <scope>NUCLEOTIDE SEQUENCE [LARGE SCALE GENOMIC DNA]</scope>
    <source>
        <strain evidence="1">Chelidonia</strain>
        <tissue evidence="1">Blood</tissue>
    </source>
</reference>
<keyword evidence="2" id="KW-1185">Reference proteome</keyword>
<proteinExistence type="predicted"/>
<dbReference type="OrthoDB" id="8939918at2759"/>
<organism evidence="1 2">
    <name type="scientific">Hirundo rustica rustica</name>
    <dbReference type="NCBI Taxonomy" id="333673"/>
    <lineage>
        <taxon>Eukaryota</taxon>
        <taxon>Metazoa</taxon>
        <taxon>Chordata</taxon>
        <taxon>Craniata</taxon>
        <taxon>Vertebrata</taxon>
        <taxon>Euteleostomi</taxon>
        <taxon>Archelosauria</taxon>
        <taxon>Archosauria</taxon>
        <taxon>Dinosauria</taxon>
        <taxon>Saurischia</taxon>
        <taxon>Theropoda</taxon>
        <taxon>Coelurosauria</taxon>
        <taxon>Aves</taxon>
        <taxon>Neognathae</taxon>
        <taxon>Neoaves</taxon>
        <taxon>Telluraves</taxon>
        <taxon>Australaves</taxon>
        <taxon>Passeriformes</taxon>
        <taxon>Sylvioidea</taxon>
        <taxon>Hirundinidae</taxon>
        <taxon>Hirundo</taxon>
    </lineage>
</organism>
<accession>A0A3M0L1A7</accession>